<evidence type="ECO:0000313" key="2">
    <source>
        <dbReference type="EMBL" id="KMY49042.1"/>
    </source>
</evidence>
<organism evidence="2 3">
    <name type="scientific">Peribacillus loiseleuriae</name>
    <dbReference type="NCBI Taxonomy" id="1679170"/>
    <lineage>
        <taxon>Bacteria</taxon>
        <taxon>Bacillati</taxon>
        <taxon>Bacillota</taxon>
        <taxon>Bacilli</taxon>
        <taxon>Bacillales</taxon>
        <taxon>Bacillaceae</taxon>
        <taxon>Peribacillus</taxon>
    </lineage>
</organism>
<feature type="domain" description="IDEAL" evidence="1">
    <location>
        <begin position="33"/>
        <end position="69"/>
    </location>
</feature>
<dbReference type="OrthoDB" id="2969764at2"/>
<dbReference type="RefSeq" id="WP_049680374.1">
    <property type="nucleotide sequence ID" value="NZ_JBIVOD010000002.1"/>
</dbReference>
<dbReference type="EMBL" id="LFZW01000001">
    <property type="protein sequence ID" value="KMY49042.1"/>
    <property type="molecule type" value="Genomic_DNA"/>
</dbReference>
<dbReference type="InterPro" id="IPR027393">
    <property type="entry name" value="Virus_scaffolding_prot_C"/>
</dbReference>
<dbReference type="Proteomes" id="UP000037146">
    <property type="component" value="Unassembled WGS sequence"/>
</dbReference>
<reference evidence="3" key="1">
    <citation type="submission" date="2015-07" db="EMBL/GenBank/DDBJ databases">
        <title>Genome sequencing project for genomic taxonomy and phylogenomics of Bacillus-like bacteria.</title>
        <authorList>
            <person name="Liu B."/>
            <person name="Wang J."/>
            <person name="Zhu Y."/>
            <person name="Liu G."/>
            <person name="Chen Q."/>
            <person name="Chen Z."/>
            <person name="Lan J."/>
            <person name="Che J."/>
            <person name="Ge C."/>
            <person name="Shi H."/>
            <person name="Pan Z."/>
            <person name="Liu X."/>
        </authorList>
    </citation>
    <scope>NUCLEOTIDE SEQUENCE [LARGE SCALE GENOMIC DNA]</scope>
    <source>
        <strain evidence="3">FJAT-27997</strain>
    </source>
</reference>
<keyword evidence="3" id="KW-1185">Reference proteome</keyword>
<dbReference type="Gene3D" id="4.10.810.10">
    <property type="entry name" value="Virus Scaffolding Protein, Chain A"/>
    <property type="match status" value="1"/>
</dbReference>
<evidence type="ECO:0000259" key="1">
    <source>
        <dbReference type="SMART" id="SM00914"/>
    </source>
</evidence>
<proteinExistence type="predicted"/>
<dbReference type="InterPro" id="IPR014957">
    <property type="entry name" value="IDEAL_dom"/>
</dbReference>
<comment type="caution">
    <text evidence="2">The sequence shown here is derived from an EMBL/GenBank/DDBJ whole genome shotgun (WGS) entry which is preliminary data.</text>
</comment>
<gene>
    <name evidence="2" type="ORF">AC625_05560</name>
</gene>
<evidence type="ECO:0000313" key="3">
    <source>
        <dbReference type="Proteomes" id="UP000037146"/>
    </source>
</evidence>
<name>A0A0K9GS13_9BACI</name>
<dbReference type="Pfam" id="PF08858">
    <property type="entry name" value="IDEAL"/>
    <property type="match status" value="1"/>
</dbReference>
<accession>A0A0K9GS13</accession>
<sequence length="78" mass="9119">MKNEKLPSELVKSYLANKKNQDATLQDTFIEMIIHESILINKRTQLEQQIDQALDKRNKPLFLKLSSEINELLKMFGT</sequence>
<protein>
    <recommendedName>
        <fullName evidence="1">IDEAL domain-containing protein</fullName>
    </recommendedName>
</protein>
<dbReference type="SMART" id="SM00914">
    <property type="entry name" value="IDEAL"/>
    <property type="match status" value="1"/>
</dbReference>
<dbReference type="AlphaFoldDB" id="A0A0K9GS13"/>
<dbReference type="PATRIC" id="fig|1679170.3.peg.1190"/>